<protein>
    <submittedName>
        <fullName evidence="2">Uncharacterized protein</fullName>
    </submittedName>
</protein>
<organism evidence="2 3">
    <name type="scientific">Gulo gulo</name>
    <name type="common">Wolverine</name>
    <name type="synonym">Gluton</name>
    <dbReference type="NCBI Taxonomy" id="48420"/>
    <lineage>
        <taxon>Eukaryota</taxon>
        <taxon>Metazoa</taxon>
        <taxon>Chordata</taxon>
        <taxon>Craniata</taxon>
        <taxon>Vertebrata</taxon>
        <taxon>Euteleostomi</taxon>
        <taxon>Mammalia</taxon>
        <taxon>Eutheria</taxon>
        <taxon>Laurasiatheria</taxon>
        <taxon>Carnivora</taxon>
        <taxon>Caniformia</taxon>
        <taxon>Musteloidea</taxon>
        <taxon>Mustelidae</taxon>
        <taxon>Guloninae</taxon>
        <taxon>Gulo</taxon>
    </lineage>
</organism>
<reference evidence="2 3" key="1">
    <citation type="submission" date="2018-10" db="EMBL/GenBank/DDBJ databases">
        <authorList>
            <person name="Ekblom R."/>
            <person name="Jareborg N."/>
        </authorList>
    </citation>
    <scope>NUCLEOTIDE SEQUENCE [LARGE SCALE GENOMIC DNA]</scope>
    <source>
        <tissue evidence="2">Muscle</tissue>
    </source>
</reference>
<dbReference type="EMBL" id="CYRY02013063">
    <property type="protein sequence ID" value="VCW83884.1"/>
    <property type="molecule type" value="Genomic_DNA"/>
</dbReference>
<evidence type="ECO:0000313" key="3">
    <source>
        <dbReference type="Proteomes" id="UP000269945"/>
    </source>
</evidence>
<keyword evidence="3" id="KW-1185">Reference proteome</keyword>
<proteinExistence type="predicted"/>
<sequence length="82" mass="8660">RAGLGIAVFTLLSPHKHGSGLGNTILPLLSLSHTRTHIYIHSSGLGNTVLPLLSHSHTHASPHLQAGQSRAHTHPPIFTGLD</sequence>
<comment type="caution">
    <text evidence="2">The sequence shown here is derived from an EMBL/GenBank/DDBJ whole genome shotgun (WGS) entry which is preliminary data.</text>
</comment>
<feature type="non-terminal residue" evidence="2">
    <location>
        <position position="82"/>
    </location>
</feature>
<gene>
    <name evidence="2" type="ORF">BN2614_LOCUS1</name>
</gene>
<feature type="non-terminal residue" evidence="2">
    <location>
        <position position="1"/>
    </location>
</feature>
<name>A0A9X9LRG5_GULGU</name>
<feature type="region of interest" description="Disordered" evidence="1">
    <location>
        <begin position="58"/>
        <end position="82"/>
    </location>
</feature>
<evidence type="ECO:0000313" key="2">
    <source>
        <dbReference type="EMBL" id="VCW83884.1"/>
    </source>
</evidence>
<dbReference type="Proteomes" id="UP000269945">
    <property type="component" value="Unassembled WGS sequence"/>
</dbReference>
<dbReference type="AlphaFoldDB" id="A0A9X9LRG5"/>
<accession>A0A9X9LRG5</accession>
<evidence type="ECO:0000256" key="1">
    <source>
        <dbReference type="SAM" id="MobiDB-lite"/>
    </source>
</evidence>